<feature type="compositionally biased region" description="Polar residues" evidence="8">
    <location>
        <begin position="264"/>
        <end position="293"/>
    </location>
</feature>
<organism evidence="11 12">
    <name type="scientific">[Emmonsia] crescens</name>
    <dbReference type="NCBI Taxonomy" id="73230"/>
    <lineage>
        <taxon>Eukaryota</taxon>
        <taxon>Fungi</taxon>
        <taxon>Dikarya</taxon>
        <taxon>Ascomycota</taxon>
        <taxon>Pezizomycotina</taxon>
        <taxon>Eurotiomycetes</taxon>
        <taxon>Eurotiomycetidae</taxon>
        <taxon>Onygenales</taxon>
        <taxon>Ajellomycetaceae</taxon>
        <taxon>Emergomyces</taxon>
    </lineage>
</organism>
<feature type="region of interest" description="Disordered" evidence="8">
    <location>
        <begin position="156"/>
        <end position="312"/>
    </location>
</feature>
<evidence type="ECO:0000256" key="3">
    <source>
        <dbReference type="ARBA" id="ARBA00022448"/>
    </source>
</evidence>
<dbReference type="Proteomes" id="UP000226031">
    <property type="component" value="Unassembled WGS sequence"/>
</dbReference>
<dbReference type="AlphaFoldDB" id="A0A2B7ZLP5"/>
<dbReference type="EMBL" id="PDND01000038">
    <property type="protein sequence ID" value="PGH34555.1"/>
    <property type="molecule type" value="Genomic_DNA"/>
</dbReference>
<dbReference type="InterPro" id="IPR037202">
    <property type="entry name" value="ESCRT_assembly_dom"/>
</dbReference>
<dbReference type="SUPFAM" id="SSF140111">
    <property type="entry name" value="Endosomal sorting complex assembly domain"/>
    <property type="match status" value="1"/>
</dbReference>
<dbReference type="PANTHER" id="PTHR23306:SF3">
    <property type="entry name" value="TUMOR SUPPRESSOR PROTEIN 101"/>
    <property type="match status" value="1"/>
</dbReference>
<comment type="similarity">
    <text evidence="2">Belongs to the ubiquitin-conjugating enzyme family. UEV subfamily.</text>
</comment>
<gene>
    <name evidence="11" type="ORF">GX50_02638</name>
</gene>
<dbReference type="VEuPathDB" id="FungiDB:EMCG_01384"/>
<protein>
    <submittedName>
        <fullName evidence="11">ESCRT-I complex subunit</fullName>
    </submittedName>
</protein>
<feature type="domain" description="SB" evidence="9">
    <location>
        <begin position="545"/>
        <end position="613"/>
    </location>
</feature>
<evidence type="ECO:0000259" key="9">
    <source>
        <dbReference type="PROSITE" id="PS51312"/>
    </source>
</evidence>
<evidence type="ECO:0000256" key="8">
    <source>
        <dbReference type="SAM" id="MobiDB-lite"/>
    </source>
</evidence>
<dbReference type="CDD" id="cd11685">
    <property type="entry name" value="UEV_TSG101-like"/>
    <property type="match status" value="1"/>
</dbReference>
<dbReference type="GO" id="GO:0006886">
    <property type="term" value="P:intracellular protein transport"/>
    <property type="evidence" value="ECO:0007669"/>
    <property type="project" value="UniProtKB-ARBA"/>
</dbReference>
<dbReference type="Pfam" id="PF05743">
    <property type="entry name" value="UEV"/>
    <property type="match status" value="1"/>
</dbReference>
<dbReference type="InterPro" id="IPR008883">
    <property type="entry name" value="UEV_N"/>
</dbReference>
<evidence type="ECO:0000256" key="4">
    <source>
        <dbReference type="ARBA" id="ARBA00022753"/>
    </source>
</evidence>
<dbReference type="STRING" id="73230.A0A2B7ZLP5"/>
<dbReference type="PROSITE" id="PS51312">
    <property type="entry name" value="SB"/>
    <property type="match status" value="1"/>
</dbReference>
<dbReference type="InterPro" id="IPR016135">
    <property type="entry name" value="UBQ-conjugating_enzyme/RWD"/>
</dbReference>
<dbReference type="InterPro" id="IPR017916">
    <property type="entry name" value="SB_dom"/>
</dbReference>
<evidence type="ECO:0000256" key="6">
    <source>
        <dbReference type="ARBA" id="ARBA00023054"/>
    </source>
</evidence>
<feature type="compositionally biased region" description="Low complexity" evidence="8">
    <location>
        <begin position="504"/>
        <end position="520"/>
    </location>
</feature>
<comment type="caution">
    <text evidence="11">The sequence shown here is derived from an EMBL/GenBank/DDBJ whole genome shotgun (WGS) entry which is preliminary data.</text>
</comment>
<comment type="subcellular location">
    <subcellularLocation>
        <location evidence="1">Endosome</location>
    </subcellularLocation>
</comment>
<feature type="compositionally biased region" description="Polar residues" evidence="8">
    <location>
        <begin position="375"/>
        <end position="384"/>
    </location>
</feature>
<evidence type="ECO:0000256" key="1">
    <source>
        <dbReference type="ARBA" id="ARBA00004177"/>
    </source>
</evidence>
<feature type="region of interest" description="Disordered" evidence="8">
    <location>
        <begin position="325"/>
        <end position="391"/>
    </location>
</feature>
<keyword evidence="4" id="KW-0967">Endosome</keyword>
<evidence type="ECO:0000256" key="7">
    <source>
        <dbReference type="PROSITE-ProRule" id="PRU00644"/>
    </source>
</evidence>
<accession>A0A2B7ZLP5</accession>
<feature type="region of interest" description="Disordered" evidence="8">
    <location>
        <begin position="501"/>
        <end position="527"/>
    </location>
</feature>
<feature type="compositionally biased region" description="Basic and acidic residues" evidence="8">
    <location>
        <begin position="249"/>
        <end position="261"/>
    </location>
</feature>
<keyword evidence="5 7" id="KW-0653">Protein transport</keyword>
<dbReference type="Gene3D" id="3.10.110.10">
    <property type="entry name" value="Ubiquitin Conjugating Enzyme"/>
    <property type="match status" value="1"/>
</dbReference>
<evidence type="ECO:0000256" key="2">
    <source>
        <dbReference type="ARBA" id="ARBA00009594"/>
    </source>
</evidence>
<feature type="domain" description="UEV" evidence="10">
    <location>
        <begin position="14"/>
        <end position="159"/>
    </location>
</feature>
<keyword evidence="12" id="KW-1185">Reference proteome</keyword>
<evidence type="ECO:0000256" key="5">
    <source>
        <dbReference type="ARBA" id="ARBA00022927"/>
    </source>
</evidence>
<evidence type="ECO:0000313" key="11">
    <source>
        <dbReference type="EMBL" id="PGH34555.1"/>
    </source>
</evidence>
<dbReference type="InterPro" id="IPR052070">
    <property type="entry name" value="ESCRT-I_UEV_domain"/>
</dbReference>
<dbReference type="GO" id="GO:0043162">
    <property type="term" value="P:ubiquitin-dependent protein catabolic process via the multivesicular body sorting pathway"/>
    <property type="evidence" value="ECO:0007669"/>
    <property type="project" value="UniProtKB-ARBA"/>
</dbReference>
<sequence length="615" mass="68038">MATVPQKTLTWLYRVLTNAEYGPNQAYQDPNRTYSDVANLLAQYPGFAPRTDVYTYENGTPALLLHAAGTLPVTFRGALYRFPITVWVPKAYPREPPMVYVTPTQDMLVRPGQHVSGEGRVYHHYLAHWSEAWDRSTIVDFLYILRDVFAKEPPVISKQQQNIRHMPAQTRATPPAVPPLPRELAKTSSPLPPPAQQSRAPPQLPPRPGQVVGPERQRDHSAQEIYNQPPPIPPLPSDVRHQRSASQQRSHDQISDNHDIYHTPQPSSNLTPYTPHSQMAPQTSQLPPKQGYQQDRYRPTPMGPVSSVPGHTMAALPQIPQAFSYQHEQQPHHQPHPQPHHQPHHPPQTHTTPQGQPLPRPTQAPSYGPPPFLHQTHQPQQLVTTEKKNETRDPLNSLFELELPSLSTPQVAPPIPPNPEKDALLRALSKTLTQTLQSAISQTNSGLQPLHSQSQALQAAIATLQSEISTLNSFHSTLQSNTSILQQSLQRADSVIADAKSRISTTTPSHTSSTEPSSSSKAAAVTERQEATGLPAIDDVLVAPTVVGKQLYDLVADERGIQRAIYALQTGLVKGRVSVETWARLTRGLAREAFLKRALVRKAGKGMGLVVEEDG</sequence>
<evidence type="ECO:0000259" key="10">
    <source>
        <dbReference type="PROSITE" id="PS51322"/>
    </source>
</evidence>
<dbReference type="Gene3D" id="6.10.140.820">
    <property type="match status" value="1"/>
</dbReference>
<reference evidence="11 12" key="1">
    <citation type="submission" date="2017-10" db="EMBL/GenBank/DDBJ databases">
        <title>Comparative genomics in systemic dimorphic fungi from Ajellomycetaceae.</title>
        <authorList>
            <person name="Munoz J.F."/>
            <person name="Mcewen J.G."/>
            <person name="Clay O.K."/>
            <person name="Cuomo C.A."/>
        </authorList>
    </citation>
    <scope>NUCLEOTIDE SEQUENCE [LARGE SCALE GENOMIC DNA]</scope>
    <source>
        <strain evidence="11 12">UAMH4076</strain>
    </source>
</reference>
<dbReference type="GO" id="GO:0043130">
    <property type="term" value="F:ubiquitin binding"/>
    <property type="evidence" value="ECO:0007669"/>
    <property type="project" value="TreeGrafter"/>
</dbReference>
<dbReference type="PANTHER" id="PTHR23306">
    <property type="entry name" value="TUMOR SUSCEPTIBILITY GENE 101 PROTEIN-RELATED"/>
    <property type="match status" value="1"/>
</dbReference>
<keyword evidence="3 7" id="KW-0813">Transport</keyword>
<dbReference type="Pfam" id="PF09454">
    <property type="entry name" value="Vps23_core"/>
    <property type="match status" value="1"/>
</dbReference>
<proteinExistence type="inferred from homology"/>
<dbReference type="SUPFAM" id="SSF54495">
    <property type="entry name" value="UBC-like"/>
    <property type="match status" value="1"/>
</dbReference>
<dbReference type="GO" id="GO:0072666">
    <property type="term" value="P:establishment of protein localization to vacuole"/>
    <property type="evidence" value="ECO:0007669"/>
    <property type="project" value="UniProtKB-ARBA"/>
</dbReference>
<name>A0A2B7ZLP5_9EURO</name>
<feature type="compositionally biased region" description="Basic residues" evidence="8">
    <location>
        <begin position="333"/>
        <end position="344"/>
    </location>
</feature>
<dbReference type="GO" id="GO:0000813">
    <property type="term" value="C:ESCRT I complex"/>
    <property type="evidence" value="ECO:0007669"/>
    <property type="project" value="TreeGrafter"/>
</dbReference>
<evidence type="ECO:0000313" key="12">
    <source>
        <dbReference type="Proteomes" id="UP000226031"/>
    </source>
</evidence>
<feature type="compositionally biased region" description="Pro residues" evidence="8">
    <location>
        <begin position="356"/>
        <end position="372"/>
    </location>
</feature>
<dbReference type="PROSITE" id="PS51322">
    <property type="entry name" value="UEV"/>
    <property type="match status" value="1"/>
</dbReference>
<keyword evidence="6" id="KW-0175">Coiled coil</keyword>